<sequence>MSPAVMSSKRGVVKARSREQGFTLLEVLIAVTITAIIGTAAFQFLGQGIRNKENLEIKSKSLGEIQKAQRVLEADLGQIVARSVRGEYGDEFYSVTNLNALKLIEFSRTGWRDTNDLLELITEDEEEISRRSNLQRVSYELEENTLYREYWEVMDRAQDSEPLKQRLLTNVKSVKFRFMDKDNQWHNEWPTEDMLTNQNEPAYLKVPKALEITLDHEKFGNIRRIYQVAGWAEIKDAANGGGSGGNTGGGSGSDNSGGDKPDPNNNGGSGSGRG</sequence>
<dbReference type="NCBIfam" id="TIGR01711">
    <property type="entry name" value="gspJ"/>
    <property type="match status" value="1"/>
</dbReference>
<dbReference type="SUPFAM" id="SSF54523">
    <property type="entry name" value="Pili subunits"/>
    <property type="match status" value="1"/>
</dbReference>
<evidence type="ECO:0000256" key="11">
    <source>
        <dbReference type="SAM" id="Phobius"/>
    </source>
</evidence>
<keyword evidence="5" id="KW-0488">Methylation</keyword>
<dbReference type="GO" id="GO:0005886">
    <property type="term" value="C:plasma membrane"/>
    <property type="evidence" value="ECO:0007669"/>
    <property type="project" value="UniProtKB-SubCell"/>
</dbReference>
<dbReference type="EMBL" id="CP000155">
    <property type="protein sequence ID" value="ABC30652.1"/>
    <property type="molecule type" value="Genomic_DNA"/>
</dbReference>
<name>Q2SFC2_HAHCH</name>
<protein>
    <recommendedName>
        <fullName evidence="3">Type II secretion system protein J</fullName>
    </recommendedName>
</protein>
<dbReference type="AlphaFoldDB" id="Q2SFC2"/>
<evidence type="ECO:0000256" key="8">
    <source>
        <dbReference type="ARBA" id="ARBA00022989"/>
    </source>
</evidence>
<comment type="similarity">
    <text evidence="2">Belongs to the GSP J family.</text>
</comment>
<dbReference type="Gene3D" id="3.10.610.10">
    <property type="entry name" value="GSPII I/J protein-like"/>
    <property type="match status" value="1"/>
</dbReference>
<proteinExistence type="inferred from homology"/>
<accession>Q2SFC2</accession>
<keyword evidence="9 11" id="KW-0472">Membrane</keyword>
<dbReference type="InterPro" id="IPR051621">
    <property type="entry name" value="T2SS_protein_J"/>
</dbReference>
<dbReference type="GO" id="GO:0015627">
    <property type="term" value="C:type II protein secretion system complex"/>
    <property type="evidence" value="ECO:0007669"/>
    <property type="project" value="InterPro"/>
</dbReference>
<evidence type="ECO:0000256" key="1">
    <source>
        <dbReference type="ARBA" id="ARBA00004377"/>
    </source>
</evidence>
<evidence type="ECO:0000256" key="4">
    <source>
        <dbReference type="ARBA" id="ARBA00022475"/>
    </source>
</evidence>
<dbReference type="RefSeq" id="WP_011397719.1">
    <property type="nucleotide sequence ID" value="NC_007645.1"/>
</dbReference>
<feature type="region of interest" description="Disordered" evidence="10">
    <location>
        <begin position="236"/>
        <end position="274"/>
    </location>
</feature>
<dbReference type="PANTHER" id="PTHR39583">
    <property type="entry name" value="TYPE II SECRETION SYSTEM PROTEIN J-RELATED"/>
    <property type="match status" value="1"/>
</dbReference>
<comment type="subcellular location">
    <subcellularLocation>
        <location evidence="1">Cell inner membrane</location>
        <topology evidence="1">Single-pass membrane protein</topology>
    </subcellularLocation>
</comment>
<evidence type="ECO:0000256" key="3">
    <source>
        <dbReference type="ARBA" id="ARBA00021539"/>
    </source>
</evidence>
<dbReference type="STRING" id="349521.HCH_03931"/>
<keyword evidence="7 11" id="KW-0812">Transmembrane</keyword>
<evidence type="ECO:0000256" key="9">
    <source>
        <dbReference type="ARBA" id="ARBA00023136"/>
    </source>
</evidence>
<dbReference type="NCBIfam" id="TIGR02532">
    <property type="entry name" value="IV_pilin_GFxxxE"/>
    <property type="match status" value="1"/>
</dbReference>
<dbReference type="Proteomes" id="UP000000238">
    <property type="component" value="Chromosome"/>
</dbReference>
<evidence type="ECO:0000256" key="2">
    <source>
        <dbReference type="ARBA" id="ARBA00011084"/>
    </source>
</evidence>
<reference evidence="12 13" key="1">
    <citation type="journal article" date="2005" name="Nucleic Acids Res.">
        <title>Genomic blueprint of Hahella chejuensis, a marine microbe producing an algicidal agent.</title>
        <authorList>
            <person name="Jeong H."/>
            <person name="Yim J.H."/>
            <person name="Lee C."/>
            <person name="Choi S.-H."/>
            <person name="Park Y.K."/>
            <person name="Yoon S.H."/>
            <person name="Hur C.-G."/>
            <person name="Kang H.-Y."/>
            <person name="Kim D."/>
            <person name="Lee H.H."/>
            <person name="Park K.H."/>
            <person name="Park S.-H."/>
            <person name="Park H.-S."/>
            <person name="Lee H.K."/>
            <person name="Oh T.K."/>
            <person name="Kim J.F."/>
        </authorList>
    </citation>
    <scope>NUCLEOTIDE SEQUENCE [LARGE SCALE GENOMIC DNA]</scope>
    <source>
        <strain evidence="12 13">KCTC 2396</strain>
    </source>
</reference>
<keyword evidence="4" id="KW-1003">Cell membrane</keyword>
<dbReference type="PROSITE" id="PS00409">
    <property type="entry name" value="PROKAR_NTER_METHYL"/>
    <property type="match status" value="1"/>
</dbReference>
<dbReference type="GO" id="GO:0015628">
    <property type="term" value="P:protein secretion by the type II secretion system"/>
    <property type="evidence" value="ECO:0007669"/>
    <property type="project" value="InterPro"/>
</dbReference>
<dbReference type="Pfam" id="PF11612">
    <property type="entry name" value="T2SSJ"/>
    <property type="match status" value="1"/>
</dbReference>
<evidence type="ECO:0000313" key="13">
    <source>
        <dbReference type="Proteomes" id="UP000000238"/>
    </source>
</evidence>
<keyword evidence="6" id="KW-0997">Cell inner membrane</keyword>
<dbReference type="PANTHER" id="PTHR39583:SF2">
    <property type="entry name" value="TYPE II SECRETION SYSTEM PROTEIN J"/>
    <property type="match status" value="1"/>
</dbReference>
<evidence type="ECO:0000256" key="5">
    <source>
        <dbReference type="ARBA" id="ARBA00022481"/>
    </source>
</evidence>
<dbReference type="InterPro" id="IPR010055">
    <property type="entry name" value="T2SS_protein-GspJ"/>
</dbReference>
<evidence type="ECO:0000256" key="6">
    <source>
        <dbReference type="ARBA" id="ARBA00022519"/>
    </source>
</evidence>
<dbReference type="InterPro" id="IPR012902">
    <property type="entry name" value="N_methyl_site"/>
</dbReference>
<dbReference type="InterPro" id="IPR045584">
    <property type="entry name" value="Pilin-like"/>
</dbReference>
<feature type="compositionally biased region" description="Gly residues" evidence="10">
    <location>
        <begin position="239"/>
        <end position="252"/>
    </location>
</feature>
<gene>
    <name evidence="12" type="primary">gspJ</name>
    <name evidence="12" type="ordered locus">HCH_03931</name>
</gene>
<evidence type="ECO:0000313" key="12">
    <source>
        <dbReference type="EMBL" id="ABC30652.1"/>
    </source>
</evidence>
<evidence type="ECO:0000256" key="10">
    <source>
        <dbReference type="SAM" id="MobiDB-lite"/>
    </source>
</evidence>
<keyword evidence="13" id="KW-1185">Reference proteome</keyword>
<organism evidence="12 13">
    <name type="scientific">Hahella chejuensis (strain KCTC 2396)</name>
    <dbReference type="NCBI Taxonomy" id="349521"/>
    <lineage>
        <taxon>Bacteria</taxon>
        <taxon>Pseudomonadati</taxon>
        <taxon>Pseudomonadota</taxon>
        <taxon>Gammaproteobacteria</taxon>
        <taxon>Oceanospirillales</taxon>
        <taxon>Hahellaceae</taxon>
        <taxon>Hahella</taxon>
    </lineage>
</organism>
<dbReference type="KEGG" id="hch:HCH_03931"/>
<dbReference type="Gene3D" id="2.10.70.20">
    <property type="entry name" value="gspk-gspi-gspj complex like domains"/>
    <property type="match status" value="1"/>
</dbReference>
<keyword evidence="8 11" id="KW-1133">Transmembrane helix</keyword>
<dbReference type="HOGENOM" id="CLU_093850_1_1_6"/>
<feature type="transmembrane region" description="Helical" evidence="11">
    <location>
        <begin position="21"/>
        <end position="45"/>
    </location>
</feature>
<dbReference type="eggNOG" id="COG4795">
    <property type="taxonomic scope" value="Bacteria"/>
</dbReference>
<dbReference type="Pfam" id="PF07963">
    <property type="entry name" value="N_methyl"/>
    <property type="match status" value="1"/>
</dbReference>
<evidence type="ECO:0000256" key="7">
    <source>
        <dbReference type="ARBA" id="ARBA00022692"/>
    </source>
</evidence>
<dbReference type="OrthoDB" id="9794345at2"/>